<dbReference type="EMBL" id="MKQH01000013">
    <property type="protein sequence ID" value="OJI11252.1"/>
    <property type="molecule type" value="Genomic_DNA"/>
</dbReference>
<evidence type="ECO:0000313" key="5">
    <source>
        <dbReference type="EMBL" id="CUR40087.1"/>
    </source>
</evidence>
<dbReference type="Gene3D" id="3.90.220.20">
    <property type="entry name" value="DNA methylase specificity domains"/>
    <property type="match status" value="1"/>
</dbReference>
<dbReference type="AlphaFoldDB" id="A0A0U5JR54"/>
<dbReference type="GO" id="GO:0003677">
    <property type="term" value="F:DNA binding"/>
    <property type="evidence" value="ECO:0007669"/>
    <property type="project" value="UniProtKB-KW"/>
</dbReference>
<protein>
    <submittedName>
        <fullName evidence="5">Type I restriction-modification system, specificity subunit S</fullName>
        <ecNumber evidence="5">3.1.21.3</ecNumber>
    </submittedName>
</protein>
<dbReference type="EMBL" id="LN887511">
    <property type="protein sequence ID" value="CUR40087.1"/>
    <property type="molecule type" value="Genomic_DNA"/>
</dbReference>
<dbReference type="GO" id="GO:0009307">
    <property type="term" value="P:DNA restriction-modification system"/>
    <property type="evidence" value="ECO:0007669"/>
    <property type="project" value="UniProtKB-KW"/>
</dbReference>
<reference evidence="8" key="2">
    <citation type="submission" date="2015-10" db="EMBL/GenBank/DDBJ databases">
        <authorList>
            <person name="Crossman L.C."/>
        </authorList>
    </citation>
    <scope>NUCLEOTIDE SEQUENCE [LARGE SCALE GENOMIC DNA]</scope>
    <source>
        <strain evidence="8">20-2</strain>
    </source>
</reference>
<evidence type="ECO:0000313" key="6">
    <source>
        <dbReference type="EMBL" id="OJI11252.1"/>
    </source>
</evidence>
<evidence type="ECO:0000313" key="8">
    <source>
        <dbReference type="Proteomes" id="UP000235484"/>
    </source>
</evidence>
<name>A0A0U5JR54_LIMRT</name>
<feature type="domain" description="Type I restriction modification DNA specificity" evidence="4">
    <location>
        <begin position="12"/>
        <end position="130"/>
    </location>
</feature>
<evidence type="ECO:0000256" key="1">
    <source>
        <dbReference type="ARBA" id="ARBA00010923"/>
    </source>
</evidence>
<comment type="similarity">
    <text evidence="1">Belongs to the type-I restriction system S methylase family.</text>
</comment>
<dbReference type="InterPro" id="IPR000055">
    <property type="entry name" value="Restrct_endonuc_typeI_TRD"/>
</dbReference>
<reference evidence="6 7" key="3">
    <citation type="submission" date="2016-10" db="EMBL/GenBank/DDBJ databases">
        <title>Genome sequence of Lactobacillus reuteri 121, a source of glucan and fructan exopolysaccharides.</title>
        <authorList>
            <person name="Gangoiti J."/>
            <person name="Lammerts Van Bueren A."/>
            <person name="Dijkhuizen L."/>
        </authorList>
    </citation>
    <scope>NUCLEOTIDE SEQUENCE [LARGE SCALE GENOMIC DNA]</scope>
    <source>
        <strain evidence="6 7">121</strain>
    </source>
</reference>
<gene>
    <name evidence="6" type="ORF">BJI45_03365</name>
    <name evidence="5" type="ORF">LRLP16767_LR202_00137</name>
</gene>
<dbReference type="EC" id="3.1.21.3" evidence="5"/>
<dbReference type="Pfam" id="PF01420">
    <property type="entry name" value="Methylase_S"/>
    <property type="match status" value="1"/>
</dbReference>
<dbReference type="Proteomes" id="UP000184174">
    <property type="component" value="Unassembled WGS sequence"/>
</dbReference>
<evidence type="ECO:0000256" key="3">
    <source>
        <dbReference type="ARBA" id="ARBA00023125"/>
    </source>
</evidence>
<sequence>MSSHLNGNLSNITIITSGKRPKKKFDNKSSVAKYPIVGASKIMGYTDRYLYNESILTTGRVGTHGVIQRFRKPVWVSDNSFVFKTEHEDYLFEILNNWIKYSALNRGSTQPLITQTDLKNIDIYVPTKEEFYHFESVVTPLTDQQFSLISENDNLKKAKAALLSKLF</sequence>
<keyword evidence="3" id="KW-0238">DNA-binding</keyword>
<keyword evidence="5" id="KW-0378">Hydrolase</keyword>
<organism evidence="5 8">
    <name type="scientific">Limosilactobacillus reuteri</name>
    <name type="common">Lactobacillus reuteri</name>
    <dbReference type="NCBI Taxonomy" id="1598"/>
    <lineage>
        <taxon>Bacteria</taxon>
        <taxon>Bacillati</taxon>
        <taxon>Bacillota</taxon>
        <taxon>Bacilli</taxon>
        <taxon>Lactobacillales</taxon>
        <taxon>Lactobacillaceae</taxon>
        <taxon>Limosilactobacillus</taxon>
    </lineage>
</organism>
<dbReference type="GO" id="GO:0009035">
    <property type="term" value="F:type I site-specific deoxyribonuclease activity"/>
    <property type="evidence" value="ECO:0007669"/>
    <property type="project" value="UniProtKB-EC"/>
</dbReference>
<dbReference type="Proteomes" id="UP000235484">
    <property type="component" value="Unassembled WGS sequence"/>
</dbReference>
<reference evidence="5" key="1">
    <citation type="submission" date="2015-10" db="EMBL/GenBank/DDBJ databases">
        <authorList>
            <person name="Gilbert D.G."/>
        </authorList>
    </citation>
    <scope>NUCLEOTIDE SEQUENCE [LARGE SCALE GENOMIC DNA]</scope>
    <source>
        <strain evidence="5">20-2</strain>
    </source>
</reference>
<keyword evidence="2" id="KW-0680">Restriction system</keyword>
<dbReference type="SUPFAM" id="SSF116734">
    <property type="entry name" value="DNA methylase specificity domain"/>
    <property type="match status" value="1"/>
</dbReference>
<dbReference type="InterPro" id="IPR044946">
    <property type="entry name" value="Restrct_endonuc_typeI_TRD_sf"/>
</dbReference>
<evidence type="ECO:0000313" key="7">
    <source>
        <dbReference type="Proteomes" id="UP000184174"/>
    </source>
</evidence>
<dbReference type="Gene3D" id="1.10.287.1120">
    <property type="entry name" value="Bipartite methylase S protein"/>
    <property type="match status" value="1"/>
</dbReference>
<dbReference type="REBASE" id="187722">
    <property type="entry name" value="S1.Lre121ORF3400P"/>
</dbReference>
<dbReference type="RefSeq" id="WP_081372302.1">
    <property type="nucleotide sequence ID" value="NZ_MKQH01000013.1"/>
</dbReference>
<accession>A0A0U5JR54</accession>
<evidence type="ECO:0000259" key="4">
    <source>
        <dbReference type="Pfam" id="PF01420"/>
    </source>
</evidence>
<evidence type="ECO:0000256" key="2">
    <source>
        <dbReference type="ARBA" id="ARBA00022747"/>
    </source>
</evidence>
<proteinExistence type="inferred from homology"/>